<accession>A0A0Q3WV67</accession>
<proteinExistence type="predicted"/>
<evidence type="ECO:0000313" key="3">
    <source>
        <dbReference type="Proteomes" id="UP000051888"/>
    </source>
</evidence>
<dbReference type="EMBL" id="LJJC01000004">
    <property type="protein sequence ID" value="KQL52567.1"/>
    <property type="molecule type" value="Genomic_DNA"/>
</dbReference>
<feature type="transmembrane region" description="Helical" evidence="1">
    <location>
        <begin position="6"/>
        <end position="25"/>
    </location>
</feature>
<feature type="transmembrane region" description="Helical" evidence="1">
    <location>
        <begin position="37"/>
        <end position="59"/>
    </location>
</feature>
<comment type="caution">
    <text evidence="2">The sequence shown here is derived from an EMBL/GenBank/DDBJ whole genome shotgun (WGS) entry which is preliminary data.</text>
</comment>
<keyword evidence="1" id="KW-0812">Transmembrane</keyword>
<evidence type="ECO:0000313" key="2">
    <source>
        <dbReference type="EMBL" id="KQL52567.1"/>
    </source>
</evidence>
<name>A0A0Q3WV67_9BACI</name>
<evidence type="ECO:0000256" key="1">
    <source>
        <dbReference type="SAM" id="Phobius"/>
    </source>
</evidence>
<gene>
    <name evidence="2" type="ORF">AN964_02780</name>
</gene>
<organism evidence="2 3">
    <name type="scientific">Heyndrickxia shackletonii</name>
    <dbReference type="NCBI Taxonomy" id="157838"/>
    <lineage>
        <taxon>Bacteria</taxon>
        <taxon>Bacillati</taxon>
        <taxon>Bacillota</taxon>
        <taxon>Bacilli</taxon>
        <taxon>Bacillales</taxon>
        <taxon>Bacillaceae</taxon>
        <taxon>Heyndrickxia</taxon>
    </lineage>
</organism>
<keyword evidence="3" id="KW-1185">Reference proteome</keyword>
<protein>
    <submittedName>
        <fullName evidence="2">Uncharacterized protein</fullName>
    </submittedName>
</protein>
<reference evidence="2 3" key="1">
    <citation type="submission" date="2015-09" db="EMBL/GenBank/DDBJ databases">
        <title>Genome sequencing project for genomic taxonomy and phylogenomics of Bacillus-like bacteria.</title>
        <authorList>
            <person name="Liu B."/>
            <person name="Wang J."/>
            <person name="Zhu Y."/>
            <person name="Liu G."/>
            <person name="Chen Q."/>
            <person name="Chen Z."/>
            <person name="Lan J."/>
            <person name="Che J."/>
            <person name="Ge C."/>
            <person name="Shi H."/>
            <person name="Pan Z."/>
            <person name="Liu X."/>
        </authorList>
    </citation>
    <scope>NUCLEOTIDE SEQUENCE [LARGE SCALE GENOMIC DNA]</scope>
    <source>
        <strain evidence="2 3">LMG 18435</strain>
    </source>
</reference>
<sequence length="60" mass="6931">MFFFLLILIPALGVLWFLNLTNFLIRLKKDQNTHNQKVLGAILTFLLVFAFAYGFLGLIE</sequence>
<dbReference type="STRING" id="157838.AN964_02780"/>
<dbReference type="Proteomes" id="UP000051888">
    <property type="component" value="Unassembled WGS sequence"/>
</dbReference>
<keyword evidence="1" id="KW-0472">Membrane</keyword>
<dbReference type="AlphaFoldDB" id="A0A0Q3WV67"/>
<keyword evidence="1" id="KW-1133">Transmembrane helix</keyword>
<dbReference type="PATRIC" id="fig|157838.3.peg.611"/>